<dbReference type="InterPro" id="IPR041588">
    <property type="entry name" value="Integrase_H2C2"/>
</dbReference>
<dbReference type="GO" id="GO:0015074">
    <property type="term" value="P:DNA integration"/>
    <property type="evidence" value="ECO:0007669"/>
    <property type="project" value="InterPro"/>
</dbReference>
<dbReference type="PANTHER" id="PTHR37984:SF14">
    <property type="entry name" value="RIBONUCLEASE H"/>
    <property type="match status" value="1"/>
</dbReference>
<dbReference type="GO" id="GO:0004519">
    <property type="term" value="F:endonuclease activity"/>
    <property type="evidence" value="ECO:0007669"/>
    <property type="project" value="UniProtKB-KW"/>
</dbReference>
<dbReference type="RefSeq" id="XP_042560238.1">
    <property type="nucleotide sequence ID" value="XM_042704304.1"/>
</dbReference>
<dbReference type="Proteomes" id="UP000515152">
    <property type="component" value="Unplaced"/>
</dbReference>
<feature type="compositionally biased region" description="Basic and acidic residues" evidence="8">
    <location>
        <begin position="1005"/>
        <end position="1019"/>
    </location>
</feature>
<dbReference type="GO" id="GO:0016787">
    <property type="term" value="F:hydrolase activity"/>
    <property type="evidence" value="ECO:0007669"/>
    <property type="project" value="UniProtKB-KW"/>
</dbReference>
<keyword evidence="4" id="KW-0255">Endonuclease</keyword>
<dbReference type="FunFam" id="3.10.20.370:FF:000001">
    <property type="entry name" value="Retrovirus-related Pol polyprotein from transposon 17.6-like protein"/>
    <property type="match status" value="1"/>
</dbReference>
<evidence type="ECO:0000256" key="5">
    <source>
        <dbReference type="ARBA" id="ARBA00022801"/>
    </source>
</evidence>
<sequence>MELDTGSALSIISEADYKRLFSKLQLEKTPVMLKTYTGERVSPKGKLKVDVTYGDKTHKLELYVLKNGGPALFGREWLRKIQIDWHAIKALNISPSFKSHNCSSKQRLSQLLEEHAKVFEKGIGKLKHITAKIELDDNATPRFHKARPVPYALHPKIDAELLNLEESNILSKVDWSDWATPIVPVIKKGKSGGVRICGDFKVTINPVLRTVQYPLPRIEDIFSSLAGGEKFSKIDLSQAYLQMEVEESSRKLLTINTHKGLYQYNRLVFGVASAPAIWQRAMEQVLQDIPRTQCYLDDILITGKNDEEHLQNLSIVLKRLSDYGLRAKREKCEFFNSEISYCGHVIDRFGLHKSQDKVEAVLKAPRPENVSQLRSYLGLVNYYHKFLPNLASVVHPLNTLLQLGAKWEWSEKCEKAFKETKRLITSDKLLTHYDPSRPIRLACDASPYGIGAVLSHTMVDGSERPIAYASRSLTSAERNYAQIDREALSLVWGIKKFHHYLFGQRFTLVTDHQPLVSIFNPRKGVPVMSATRLQRWALFLGAHSYDIEFKGTKQHCNADGLSRLPLLTTEEEKPTAGDPAEVFHTTLVEQLPVTNSEIQRETHKDPTLSKVYDITVQGWPAHGNAMFPDFSMRRDQLSVCQRTLMCGSRVIVPSKLRGRVLENLHEGHLGTVKMKSLARSYVWWPGIDRQIEDITKTCAGCHNVQNAPPPAPLHPWEWPSAPWQRVHIDFAGPFMNSMFLIAVDAHSKWPEVIQMKSTTSERTISVLRNIFSRNGIPEHIVSDNGPQFTSDEFTLFMKMNGIKHFKSAPHHPATNGLAERFVQTFKKSIKAMAKETVTLQHKVDNFLFVYRNSVHSTTNQTPAMLFMNRPLRSRIDLLKPNLRREVQNKQFNTLSSEAARSFDVGQQVLARDYRENKWTPGRIVTRNGPLMYEVDVGEQTWRRHVDQLLNVQPNSTSELPASNQQDPTPDSPSNTQLIPVHDTPKTMTPAKESVSPEKTPQGPRRYPERTRAPPKRLEL</sequence>
<evidence type="ECO:0000259" key="10">
    <source>
        <dbReference type="PROSITE" id="PS50994"/>
    </source>
</evidence>
<dbReference type="PROSITE" id="PS50878">
    <property type="entry name" value="RT_POL"/>
    <property type="match status" value="1"/>
</dbReference>
<feature type="domain" description="Integrase catalytic" evidence="10">
    <location>
        <begin position="718"/>
        <end position="870"/>
    </location>
</feature>
<dbReference type="Pfam" id="PF00665">
    <property type="entry name" value="rve"/>
    <property type="match status" value="1"/>
</dbReference>
<dbReference type="FunFam" id="1.10.340.70:FF:000003">
    <property type="entry name" value="Protein CBG25708"/>
    <property type="match status" value="1"/>
</dbReference>
<keyword evidence="2" id="KW-0548">Nucleotidyltransferase</keyword>
<dbReference type="AlphaFoldDB" id="A0A8M1KD75"/>
<dbReference type="Pfam" id="PF17917">
    <property type="entry name" value="RT_RNaseH"/>
    <property type="match status" value="1"/>
</dbReference>
<dbReference type="Pfam" id="PF00078">
    <property type="entry name" value="RVT_1"/>
    <property type="match status" value="1"/>
</dbReference>
<feature type="domain" description="Reverse transcriptase" evidence="9">
    <location>
        <begin position="167"/>
        <end position="346"/>
    </location>
</feature>
<dbReference type="GeneID" id="122129289"/>
<evidence type="ECO:0000256" key="2">
    <source>
        <dbReference type="ARBA" id="ARBA00022695"/>
    </source>
</evidence>
<feature type="region of interest" description="Disordered" evidence="8">
    <location>
        <begin position="954"/>
        <end position="1019"/>
    </location>
</feature>
<evidence type="ECO:0000259" key="9">
    <source>
        <dbReference type="PROSITE" id="PS50878"/>
    </source>
</evidence>
<gene>
    <name evidence="12" type="primary">LOC122129289</name>
</gene>
<dbReference type="InterPro" id="IPR050951">
    <property type="entry name" value="Retrovirus_Pol_polyprotein"/>
</dbReference>
<dbReference type="OrthoDB" id="775972at2759"/>
<dbReference type="PROSITE" id="PS50994">
    <property type="entry name" value="INTEGRASE"/>
    <property type="match status" value="1"/>
</dbReference>
<organism evidence="11 12">
    <name type="scientific">Clupea harengus</name>
    <name type="common">Atlantic herring</name>
    <dbReference type="NCBI Taxonomy" id="7950"/>
    <lineage>
        <taxon>Eukaryota</taxon>
        <taxon>Metazoa</taxon>
        <taxon>Chordata</taxon>
        <taxon>Craniata</taxon>
        <taxon>Vertebrata</taxon>
        <taxon>Euteleostomi</taxon>
        <taxon>Actinopterygii</taxon>
        <taxon>Neopterygii</taxon>
        <taxon>Teleostei</taxon>
        <taxon>Clupei</taxon>
        <taxon>Clupeiformes</taxon>
        <taxon>Clupeoidei</taxon>
        <taxon>Clupeidae</taxon>
        <taxon>Clupea</taxon>
    </lineage>
</organism>
<keyword evidence="11" id="KW-1185">Reference proteome</keyword>
<keyword evidence="5" id="KW-0378">Hydrolase</keyword>
<dbReference type="InterPro" id="IPR041373">
    <property type="entry name" value="RT_RNaseH"/>
</dbReference>
<dbReference type="GO" id="GO:0003964">
    <property type="term" value="F:RNA-directed DNA polymerase activity"/>
    <property type="evidence" value="ECO:0007669"/>
    <property type="project" value="UniProtKB-KW"/>
</dbReference>
<dbReference type="InterPro" id="IPR000477">
    <property type="entry name" value="RT_dom"/>
</dbReference>
<proteinExistence type="predicted"/>
<evidence type="ECO:0000256" key="4">
    <source>
        <dbReference type="ARBA" id="ARBA00022759"/>
    </source>
</evidence>
<keyword evidence="3" id="KW-0540">Nuclease</keyword>
<evidence type="ECO:0000256" key="7">
    <source>
        <dbReference type="ARBA" id="ARBA00039658"/>
    </source>
</evidence>
<protein>
    <recommendedName>
        <fullName evidence="7">Gypsy retrotransposon integrase-like protein 1</fullName>
    </recommendedName>
</protein>
<dbReference type="CDD" id="cd09274">
    <property type="entry name" value="RNase_HI_RT_Ty3"/>
    <property type="match status" value="1"/>
</dbReference>
<evidence type="ECO:0000256" key="1">
    <source>
        <dbReference type="ARBA" id="ARBA00022679"/>
    </source>
</evidence>
<dbReference type="FunFam" id="3.30.420.10:FF:000063">
    <property type="entry name" value="Retrovirus-related Pol polyprotein from transposon 297-like Protein"/>
    <property type="match status" value="1"/>
</dbReference>
<dbReference type="KEGG" id="char:122129289"/>
<evidence type="ECO:0000256" key="6">
    <source>
        <dbReference type="ARBA" id="ARBA00022918"/>
    </source>
</evidence>
<dbReference type="FunFam" id="3.30.70.270:FF:000026">
    <property type="entry name" value="Transposon Ty3-G Gag-Pol polyprotein"/>
    <property type="match status" value="1"/>
</dbReference>
<feature type="compositionally biased region" description="Polar residues" evidence="8">
    <location>
        <begin position="954"/>
        <end position="977"/>
    </location>
</feature>
<reference evidence="12" key="1">
    <citation type="submission" date="2025-08" db="UniProtKB">
        <authorList>
            <consortium name="RefSeq"/>
        </authorList>
    </citation>
    <scope>IDENTIFICATION</scope>
</reference>
<evidence type="ECO:0000256" key="8">
    <source>
        <dbReference type="SAM" id="MobiDB-lite"/>
    </source>
</evidence>
<evidence type="ECO:0000313" key="11">
    <source>
        <dbReference type="Proteomes" id="UP000515152"/>
    </source>
</evidence>
<evidence type="ECO:0000256" key="3">
    <source>
        <dbReference type="ARBA" id="ARBA00022722"/>
    </source>
</evidence>
<dbReference type="CDD" id="cd01647">
    <property type="entry name" value="RT_LTR"/>
    <property type="match status" value="1"/>
</dbReference>
<keyword evidence="1" id="KW-0808">Transferase</keyword>
<evidence type="ECO:0000313" key="12">
    <source>
        <dbReference type="RefSeq" id="XP_042560238.1"/>
    </source>
</evidence>
<dbReference type="PANTHER" id="PTHR37984">
    <property type="entry name" value="PROTEIN CBG26694"/>
    <property type="match status" value="1"/>
</dbReference>
<dbReference type="Pfam" id="PF17921">
    <property type="entry name" value="Integrase_H2C2"/>
    <property type="match status" value="1"/>
</dbReference>
<dbReference type="InterPro" id="IPR001584">
    <property type="entry name" value="Integrase_cat-core"/>
</dbReference>
<keyword evidence="6" id="KW-0695">RNA-directed DNA polymerase</keyword>
<name>A0A8M1KD75_CLUHA</name>
<accession>A0A8M1KD75</accession>